<reference evidence="1" key="1">
    <citation type="submission" date="2022-08" db="EMBL/GenBank/DDBJ databases">
        <authorList>
            <person name="Kallberg Y."/>
            <person name="Tangrot J."/>
            <person name="Rosling A."/>
        </authorList>
    </citation>
    <scope>NUCLEOTIDE SEQUENCE</scope>
    <source>
        <strain evidence="1">Wild A</strain>
    </source>
</reference>
<feature type="non-terminal residue" evidence="1">
    <location>
        <position position="219"/>
    </location>
</feature>
<sequence length="219" mass="24765">MALNRKCNHHHHHQRRKVESIATIYEERTSMKKIDKKPETHVGKLNEDFKKFDFYDIPSSYNRYNAAVLFATYLTFNNIGFAGTSRSNDLISPQKFDDSIYVFIDNSNILAGFNLNLETANQRNVKRKCLAASKPLFKPLTQAEQAGYECSVLQQTQAPSTLVLASGNGNDAEYNEGGFYKSTPSFPMENLPQYMNEIGKGLPFALLVLMHLSAKLKEA</sequence>
<proteinExistence type="predicted"/>
<protein>
    <submittedName>
        <fullName evidence="1">17121_t:CDS:1</fullName>
    </submittedName>
</protein>
<dbReference type="OrthoDB" id="5590473at2759"/>
<evidence type="ECO:0000313" key="1">
    <source>
        <dbReference type="EMBL" id="CAI2190557.1"/>
    </source>
</evidence>
<dbReference type="AlphaFoldDB" id="A0A9W4T0V2"/>
<name>A0A9W4T0V2_9GLOM</name>
<organism evidence="1 2">
    <name type="scientific">Funneliformis geosporum</name>
    <dbReference type="NCBI Taxonomy" id="1117311"/>
    <lineage>
        <taxon>Eukaryota</taxon>
        <taxon>Fungi</taxon>
        <taxon>Fungi incertae sedis</taxon>
        <taxon>Mucoromycota</taxon>
        <taxon>Glomeromycotina</taxon>
        <taxon>Glomeromycetes</taxon>
        <taxon>Glomerales</taxon>
        <taxon>Glomeraceae</taxon>
        <taxon>Funneliformis</taxon>
    </lineage>
</organism>
<accession>A0A9W4T0V2</accession>
<gene>
    <name evidence="1" type="ORF">FWILDA_LOCUS14635</name>
</gene>
<dbReference type="EMBL" id="CAMKVN010006666">
    <property type="protein sequence ID" value="CAI2190557.1"/>
    <property type="molecule type" value="Genomic_DNA"/>
</dbReference>
<evidence type="ECO:0000313" key="2">
    <source>
        <dbReference type="Proteomes" id="UP001153678"/>
    </source>
</evidence>
<keyword evidence="2" id="KW-1185">Reference proteome</keyword>
<comment type="caution">
    <text evidence="1">The sequence shown here is derived from an EMBL/GenBank/DDBJ whole genome shotgun (WGS) entry which is preliminary data.</text>
</comment>
<dbReference type="Proteomes" id="UP001153678">
    <property type="component" value="Unassembled WGS sequence"/>
</dbReference>